<organism evidence="1 2">
    <name type="scientific">Gordonia phage Pupper</name>
    <dbReference type="NCBI Taxonomy" id="2571249"/>
    <lineage>
        <taxon>Viruses</taxon>
        <taxon>Duplodnaviria</taxon>
        <taxon>Heunggongvirae</taxon>
        <taxon>Uroviricota</taxon>
        <taxon>Caudoviricetes</taxon>
        <taxon>Puppervirus</taxon>
        <taxon>Puppervirus Pupper</taxon>
    </lineage>
</organism>
<dbReference type="EMBL" id="MK977695">
    <property type="protein sequence ID" value="QDF18490.1"/>
    <property type="molecule type" value="Genomic_DNA"/>
</dbReference>
<evidence type="ECO:0000313" key="2">
    <source>
        <dbReference type="Proteomes" id="UP000318375"/>
    </source>
</evidence>
<keyword evidence="2" id="KW-1185">Reference proteome</keyword>
<dbReference type="RefSeq" id="YP_010058792.1">
    <property type="nucleotide sequence ID" value="NC_054723.1"/>
</dbReference>
<dbReference type="GeneID" id="64766021"/>
<name>A0A4Y6EIC0_9CAUD</name>
<gene>
    <name evidence="1" type="primary">3</name>
    <name evidence="1" type="ORF">SEA_PUPPER_3</name>
</gene>
<sequence length="258" mass="29072">MTGLEHRYDVSRRDGREVGWTFVLDESDPYTVQALFAYAKACAHEFPELSKDLRTKAIQLDLQASKRAIEQNWPESSADIPVIGAGAEKTRMPQEVRDRLEIRRYVDDRVFEYADHLADQLFYYHDPVSKLDSAVVQNHSLQTPAIEKALAELWSRIRQEAPADLVEPDAEWPDTSDRGCSCVKVRDAPTHAYEVSIPHPDLCRRCGFSLTKGNHSCNLRTGDVGPNKARHTGLTGDGNICRDCWASWAPDGTYEGIL</sequence>
<reference evidence="1 2" key="1">
    <citation type="submission" date="2019-05" db="EMBL/GenBank/DDBJ databases">
        <authorList>
            <person name="Pope W.H."/>
            <person name="Garlena R.A."/>
            <person name="Russell D.A."/>
            <person name="Jacobs-Sera D."/>
            <person name="Hatfull G.F."/>
        </authorList>
    </citation>
    <scope>NUCLEOTIDE SEQUENCE [LARGE SCALE GENOMIC DNA]</scope>
</reference>
<evidence type="ECO:0000313" key="1">
    <source>
        <dbReference type="EMBL" id="QDF18490.1"/>
    </source>
</evidence>
<protein>
    <submittedName>
        <fullName evidence="1">Uncharacterized protein</fullName>
    </submittedName>
</protein>
<accession>A0A4Y6EIC0</accession>
<proteinExistence type="predicted"/>
<dbReference type="Proteomes" id="UP000318375">
    <property type="component" value="Segment"/>
</dbReference>
<dbReference type="KEGG" id="vg:64766021"/>